<evidence type="ECO:0000256" key="3">
    <source>
        <dbReference type="ARBA" id="ARBA00016266"/>
    </source>
</evidence>
<dbReference type="InterPro" id="IPR015797">
    <property type="entry name" value="NUDIX_hydrolase-like_dom_sf"/>
</dbReference>
<keyword evidence="4" id="KW-0507">mRNA processing</keyword>
<dbReference type="GO" id="GO:0031124">
    <property type="term" value="P:mRNA 3'-end processing"/>
    <property type="evidence" value="ECO:0007669"/>
    <property type="project" value="InterPro"/>
</dbReference>
<keyword evidence="10" id="KW-1185">Reference proteome</keyword>
<dbReference type="InterPro" id="IPR000086">
    <property type="entry name" value="NUDIX_hydrolase_dom"/>
</dbReference>
<dbReference type="Proteomes" id="UP001157974">
    <property type="component" value="Unassembled WGS sequence"/>
</dbReference>
<organism evidence="9 10">
    <name type="scientific">Rhodosorus marinus</name>
    <dbReference type="NCBI Taxonomy" id="101924"/>
    <lineage>
        <taxon>Eukaryota</taxon>
        <taxon>Rhodophyta</taxon>
        <taxon>Stylonematophyceae</taxon>
        <taxon>Stylonematales</taxon>
        <taxon>Stylonemataceae</taxon>
        <taxon>Rhodosorus</taxon>
    </lineage>
</organism>
<comment type="subcellular location">
    <subcellularLocation>
        <location evidence="1">Nucleus</location>
    </subcellularLocation>
</comment>
<dbReference type="GO" id="GO:0005849">
    <property type="term" value="C:mRNA cleavage factor complex"/>
    <property type="evidence" value="ECO:0007669"/>
    <property type="project" value="InterPro"/>
</dbReference>
<feature type="region of interest" description="Disordered" evidence="7">
    <location>
        <begin position="112"/>
        <end position="139"/>
    </location>
</feature>
<evidence type="ECO:0000256" key="6">
    <source>
        <dbReference type="ARBA" id="ARBA00023242"/>
    </source>
</evidence>
<reference evidence="9 10" key="1">
    <citation type="journal article" date="2023" name="Nat. Commun.">
        <title>Origin of minicircular mitochondrial genomes in red algae.</title>
        <authorList>
            <person name="Lee Y."/>
            <person name="Cho C.H."/>
            <person name="Lee Y.M."/>
            <person name="Park S.I."/>
            <person name="Yang J.H."/>
            <person name="West J.A."/>
            <person name="Bhattacharya D."/>
            <person name="Yoon H.S."/>
        </authorList>
    </citation>
    <scope>NUCLEOTIDE SEQUENCE [LARGE SCALE GENOMIC DNA]</scope>
    <source>
        <strain evidence="9 10">CCMP1338</strain>
        <tissue evidence="9">Whole cell</tissue>
    </source>
</reference>
<evidence type="ECO:0000313" key="10">
    <source>
        <dbReference type="Proteomes" id="UP001157974"/>
    </source>
</evidence>
<protein>
    <recommendedName>
        <fullName evidence="3">Cleavage and polyadenylation specificity factor subunit 5</fullName>
    </recommendedName>
</protein>
<dbReference type="EMBL" id="JAMWBK010000009">
    <property type="protein sequence ID" value="KAJ8902208.1"/>
    <property type="molecule type" value="Genomic_DNA"/>
</dbReference>
<feature type="domain" description="Nudix hydrolase" evidence="8">
    <location>
        <begin position="141"/>
        <end position="270"/>
    </location>
</feature>
<dbReference type="PANTHER" id="PTHR13047">
    <property type="entry name" value="PRE-MRNA CLEAVAGE FACTOR IM, 25KD SUBUNIT"/>
    <property type="match status" value="1"/>
</dbReference>
<dbReference type="Gene3D" id="3.90.79.10">
    <property type="entry name" value="Nucleoside Triphosphate Pyrophosphohydrolase"/>
    <property type="match status" value="1"/>
</dbReference>
<feature type="compositionally biased region" description="Basic and acidic residues" evidence="7">
    <location>
        <begin position="1"/>
        <end position="12"/>
    </location>
</feature>
<evidence type="ECO:0000313" key="9">
    <source>
        <dbReference type="EMBL" id="KAJ8902208.1"/>
    </source>
</evidence>
<evidence type="ECO:0000256" key="4">
    <source>
        <dbReference type="ARBA" id="ARBA00022664"/>
    </source>
</evidence>
<dbReference type="FunFam" id="3.90.79.10:FF:000020">
    <property type="entry name" value="Pre-mRNA cleavage factor Im subunit 2"/>
    <property type="match status" value="1"/>
</dbReference>
<accession>A0AAV8UI79</accession>
<keyword evidence="5" id="KW-0694">RNA-binding</keyword>
<dbReference type="SUPFAM" id="SSF55811">
    <property type="entry name" value="Nudix"/>
    <property type="match status" value="1"/>
</dbReference>
<name>A0AAV8UI79_9RHOD</name>
<dbReference type="AlphaFoldDB" id="A0AAV8UI79"/>
<evidence type="ECO:0000256" key="1">
    <source>
        <dbReference type="ARBA" id="ARBA00004123"/>
    </source>
</evidence>
<feature type="compositionally biased region" description="Basic and acidic residues" evidence="7">
    <location>
        <begin position="115"/>
        <end position="137"/>
    </location>
</feature>
<dbReference type="InterPro" id="IPR016706">
    <property type="entry name" value="Cleav_polyA_spec_factor_su5"/>
</dbReference>
<evidence type="ECO:0000259" key="8">
    <source>
        <dbReference type="PROSITE" id="PS51462"/>
    </source>
</evidence>
<comment type="caution">
    <text evidence="9">The sequence shown here is derived from an EMBL/GenBank/DDBJ whole genome shotgun (WGS) entry which is preliminary data.</text>
</comment>
<feature type="compositionally biased region" description="Basic and acidic residues" evidence="7">
    <location>
        <begin position="46"/>
        <end position="61"/>
    </location>
</feature>
<dbReference type="GO" id="GO:0003729">
    <property type="term" value="F:mRNA binding"/>
    <property type="evidence" value="ECO:0007669"/>
    <property type="project" value="InterPro"/>
</dbReference>
<comment type="similarity">
    <text evidence="2">Belongs to the Nudix hydrolase family. CPSF5 subfamily.</text>
</comment>
<evidence type="ECO:0000256" key="5">
    <source>
        <dbReference type="ARBA" id="ARBA00022884"/>
    </source>
</evidence>
<dbReference type="PROSITE" id="PS51462">
    <property type="entry name" value="NUDIX"/>
    <property type="match status" value="1"/>
</dbReference>
<proteinExistence type="inferred from homology"/>
<dbReference type="CDD" id="cd18871">
    <property type="entry name" value="NUDIX_Cfim25_Nudt21"/>
    <property type="match status" value="1"/>
</dbReference>
<dbReference type="Pfam" id="PF13869">
    <property type="entry name" value="NUDIX_2"/>
    <property type="match status" value="1"/>
</dbReference>
<sequence>MGGEEVPGKEVEEVGGSGAPENEDVAADTGDGGEKGQDGVDASAEPGKDDVEKVDGGEKQLEGNGSGEEDGVGQGTEQAITPRAVSESPLFPRFAPMSTLNLYDVTKYTFGTKGESQKDSKKSSSAEERQKDLEEKYKKRGMRRSVGAVLLLQNHRFPHILLLQSSKRPKNFILPGGRLRPGENDVDGLVRKLQSKLSPPADVATPPEFEIGEQIATWYSPDFSERRYPYIPAHVTKPKESHAVFTVQLPDSCTFAVPKSYQLLAVPLFEVYDNMEQYGPVITAVPSLLSRFHMNFIGG</sequence>
<gene>
    <name evidence="9" type="ORF">NDN08_006616</name>
</gene>
<keyword evidence="6" id="KW-0539">Nucleus</keyword>
<feature type="region of interest" description="Disordered" evidence="7">
    <location>
        <begin position="1"/>
        <end position="77"/>
    </location>
</feature>
<evidence type="ECO:0000256" key="2">
    <source>
        <dbReference type="ARBA" id="ARBA00009710"/>
    </source>
</evidence>
<evidence type="ECO:0000256" key="7">
    <source>
        <dbReference type="SAM" id="MobiDB-lite"/>
    </source>
</evidence>